<evidence type="ECO:0000256" key="6">
    <source>
        <dbReference type="ARBA" id="ARBA00023306"/>
    </source>
</evidence>
<reference evidence="11" key="1">
    <citation type="journal article" date="2021" name="Sci. Rep.">
        <title>Diploid genomic architecture of Nitzschia inconspicua, an elite biomass production diatom.</title>
        <authorList>
            <person name="Oliver A."/>
            <person name="Podell S."/>
            <person name="Pinowska A."/>
            <person name="Traller J.C."/>
            <person name="Smith S.R."/>
            <person name="McClure R."/>
            <person name="Beliaev A."/>
            <person name="Bohutskyi P."/>
            <person name="Hill E.A."/>
            <person name="Rabines A."/>
            <person name="Zheng H."/>
            <person name="Allen L.Z."/>
            <person name="Kuo A."/>
            <person name="Grigoriev I.V."/>
            <person name="Allen A.E."/>
            <person name="Hazlebeck D."/>
            <person name="Allen E.E."/>
        </authorList>
    </citation>
    <scope>NUCLEOTIDE SEQUENCE</scope>
    <source>
        <strain evidence="11">Hildebrandi</strain>
    </source>
</reference>
<comment type="caution">
    <text evidence="11">The sequence shown here is derived from an EMBL/GenBank/DDBJ whole genome shotgun (WGS) entry which is preliminary data.</text>
</comment>
<dbReference type="Proteomes" id="UP000693970">
    <property type="component" value="Unassembled WGS sequence"/>
</dbReference>
<keyword evidence="4 8" id="KW-0175">Coiled coil</keyword>
<keyword evidence="12" id="KW-1185">Reference proteome</keyword>
<feature type="region of interest" description="Disordered" evidence="9">
    <location>
        <begin position="90"/>
        <end position="116"/>
    </location>
</feature>
<feature type="compositionally biased region" description="Polar residues" evidence="9">
    <location>
        <begin position="1023"/>
        <end position="1041"/>
    </location>
</feature>
<evidence type="ECO:0000256" key="5">
    <source>
        <dbReference type="ARBA" id="ARBA00023242"/>
    </source>
</evidence>
<feature type="coiled-coil region" evidence="8">
    <location>
        <begin position="849"/>
        <end position="876"/>
    </location>
</feature>
<evidence type="ECO:0000256" key="7">
    <source>
        <dbReference type="PIRNR" id="PIRNR005719"/>
    </source>
</evidence>
<dbReference type="OrthoDB" id="5575062at2759"/>
<dbReference type="PIRSF" id="PIRSF005719">
    <property type="entry name" value="SMC"/>
    <property type="match status" value="1"/>
</dbReference>
<evidence type="ECO:0000256" key="8">
    <source>
        <dbReference type="SAM" id="Coils"/>
    </source>
</evidence>
<comment type="subcellular location">
    <subcellularLocation>
        <location evidence="1 7">Nucleus</location>
    </subcellularLocation>
</comment>
<dbReference type="Pfam" id="PF02463">
    <property type="entry name" value="SMC_N"/>
    <property type="match status" value="1"/>
</dbReference>
<feature type="compositionally biased region" description="Basic and acidic residues" evidence="9">
    <location>
        <begin position="284"/>
        <end position="294"/>
    </location>
</feature>
<organism evidence="11 12">
    <name type="scientific">Nitzschia inconspicua</name>
    <dbReference type="NCBI Taxonomy" id="303405"/>
    <lineage>
        <taxon>Eukaryota</taxon>
        <taxon>Sar</taxon>
        <taxon>Stramenopiles</taxon>
        <taxon>Ochrophyta</taxon>
        <taxon>Bacillariophyta</taxon>
        <taxon>Bacillariophyceae</taxon>
        <taxon>Bacillariophycidae</taxon>
        <taxon>Bacillariales</taxon>
        <taxon>Bacillariaceae</taxon>
        <taxon>Nitzschia</taxon>
    </lineage>
</organism>
<evidence type="ECO:0000259" key="10">
    <source>
        <dbReference type="SMART" id="SM00968"/>
    </source>
</evidence>
<evidence type="ECO:0000256" key="9">
    <source>
        <dbReference type="SAM" id="MobiDB-lite"/>
    </source>
</evidence>
<dbReference type="GO" id="GO:0007062">
    <property type="term" value="P:sister chromatid cohesion"/>
    <property type="evidence" value="ECO:0007669"/>
    <property type="project" value="TreeGrafter"/>
</dbReference>
<dbReference type="GO" id="GO:0003677">
    <property type="term" value="F:DNA binding"/>
    <property type="evidence" value="ECO:0007669"/>
    <property type="project" value="TreeGrafter"/>
</dbReference>
<dbReference type="GO" id="GO:0005524">
    <property type="term" value="F:ATP binding"/>
    <property type="evidence" value="ECO:0007669"/>
    <property type="project" value="InterPro"/>
</dbReference>
<evidence type="ECO:0000313" key="12">
    <source>
        <dbReference type="Proteomes" id="UP000693970"/>
    </source>
</evidence>
<feature type="region of interest" description="Disordered" evidence="9">
    <location>
        <begin position="284"/>
        <end position="316"/>
    </location>
</feature>
<feature type="coiled-coil region" evidence="8">
    <location>
        <begin position="769"/>
        <end position="824"/>
    </location>
</feature>
<feature type="compositionally biased region" description="Basic and acidic residues" evidence="9">
    <location>
        <begin position="301"/>
        <end position="316"/>
    </location>
</feature>
<evidence type="ECO:0000256" key="3">
    <source>
        <dbReference type="ARBA" id="ARBA00022776"/>
    </source>
</evidence>
<feature type="coiled-coil region" evidence="8">
    <location>
        <begin position="931"/>
        <end position="958"/>
    </location>
</feature>
<dbReference type="InterPro" id="IPR010935">
    <property type="entry name" value="SMC_hinge"/>
</dbReference>
<dbReference type="GO" id="GO:0005634">
    <property type="term" value="C:nucleus"/>
    <property type="evidence" value="ECO:0007669"/>
    <property type="project" value="UniProtKB-SubCell"/>
</dbReference>
<evidence type="ECO:0000256" key="2">
    <source>
        <dbReference type="ARBA" id="ARBA00022618"/>
    </source>
</evidence>
<proteinExistence type="inferred from homology"/>
<sequence>MKWTLTTAKLVNFKSFGGEHEITFPSYFISVIGPNGSGKSNFMDAICFGLSLNAKALRSSKLVELIHRPPGTNPKKTKLSASVSLTFEKRAAADGKSPRKTSRSSPGLSLSDADSETDEAMEIEALELKRTIQANGSSLYHVNGTVVQHKQYMQALASIGFREGNRNFLVFQGDVEALAHKTPEQLGALIDYCSGSAELEPEYQEKFSKKQETEAIMNSTRKEHTMLNQELGNLRAQQSATEKLEEHQKELERLNVTRVLTRLFMLDQPLKDGEEELMNLQAEAEEKRETEEAAKNALNKGKSDASKARRALEKADKARGMEESKLKVLEEDLKVLNTKIDTFQHGVATQESKLLQEKENASKYKSDLQDLRTGIKDVNAKLEQLESDCADAMQEAAAGSNQVVLTREQSEKYQALKEAAAAASTSARGIVEGIQRKIDSVSVATASVHGELDDIRSKHKFVASEVKDYEERLAKLSQVIQETREKMHDSEAVLKTKTEESQTIDKRRQELDIEIEKVKAQISEAGDARHKSRDEENLKNVVKSLQQEFSANKVHGRLVDLCHPTQRRFVLAVTVAAGKDMDSIVVDSRDTANQCMRYLREQRIGIATFLPLDYVQAPSPETFQRMRAKLANDGAFRLVSDVITNDSRYQKAVDHAVGTSVVCENLEAARRLCFGSGSSNASDEFSIKAVTIDGHVISKSGTMTGGVTNENVNQAGRWNDKEMEDLLQKKESLEVEKNKLVPIRSAEFIQMRNVLNTFANKQSMASANMSTLEEELKQKKEYLKSLSRKAKELEETSSKYKKESQSLNERLRTAQSEVQGIEEEHLGPFLAETGLKDVQAYEQATRETRDKFSKKKRDLLQLLSRLQEEEQCMAEKDPKKRIKMIESRLTSRKQELEESLEKKSLLETKAKVLREHLAESEASFLQAKEREVACDEKVKALQKDLEAAQKETNKVNKKVTLKSSNLAELRGKRHDILQDAQREQIILPTVGPTSKVGYNEEDDSSNEDMDQDSDDKNDDEMPESTQRTNITNPSATQYSQSDETKVVIDDRVFATLDFSKLDSDIKKRVLDGKEDIVLQEINKKEAMLQKQIAEIVPNKKAPESISQVEKALKEVDVKLKQQIRDDRKATEELKQIKDARTQLFMSAFEKIQRDVEETYTNMTKSSKHPLGGNAYLSLSEDSEDEPFKSKVTFSVKPANKRYLDLSQLSGGEKTIACLSLLFAISLSSEAPLFVMDEVDAALDNVNLRKLCNYVKDHMKYDFQCLAISLKDTFFEESDLLVGISKDVGLGSSRVLTLDLTQYDRKLTKKRKRSESALQSPSKAQKP</sequence>
<feature type="coiled-coil region" evidence="8">
    <location>
        <begin position="368"/>
        <end position="402"/>
    </location>
</feature>
<feature type="compositionally biased region" description="Acidic residues" evidence="9">
    <location>
        <begin position="999"/>
        <end position="1022"/>
    </location>
</feature>
<dbReference type="PANTHER" id="PTHR18937">
    <property type="entry name" value="STRUCTURAL MAINTENANCE OF CHROMOSOMES SMC FAMILY MEMBER"/>
    <property type="match status" value="1"/>
</dbReference>
<dbReference type="SMART" id="SM00968">
    <property type="entry name" value="SMC_hinge"/>
    <property type="match status" value="1"/>
</dbReference>
<keyword evidence="5 7" id="KW-0539">Nucleus</keyword>
<evidence type="ECO:0000313" key="11">
    <source>
        <dbReference type="EMBL" id="KAG7356850.1"/>
    </source>
</evidence>
<name>A0A9K3L8G3_9STRA</name>
<feature type="region of interest" description="Disordered" evidence="9">
    <location>
        <begin position="980"/>
        <end position="1042"/>
    </location>
</feature>
<feature type="coiled-coil region" evidence="8">
    <location>
        <begin position="452"/>
        <end position="548"/>
    </location>
</feature>
<keyword evidence="3" id="KW-0498">Mitosis</keyword>
<dbReference type="InterPro" id="IPR003395">
    <property type="entry name" value="RecF/RecN/SMC_N"/>
</dbReference>
<feature type="domain" description="SMC hinge" evidence="10">
    <location>
        <begin position="552"/>
        <end position="673"/>
    </location>
</feature>
<evidence type="ECO:0000256" key="1">
    <source>
        <dbReference type="ARBA" id="ARBA00004123"/>
    </source>
</evidence>
<reference evidence="11" key="2">
    <citation type="submission" date="2021-04" db="EMBL/GenBank/DDBJ databases">
        <authorList>
            <person name="Podell S."/>
        </authorList>
    </citation>
    <scope>NUCLEOTIDE SEQUENCE</scope>
    <source>
        <strain evidence="11">Hildebrandi</strain>
    </source>
</reference>
<dbReference type="EMBL" id="JAGRRH010000015">
    <property type="protein sequence ID" value="KAG7356850.1"/>
    <property type="molecule type" value="Genomic_DNA"/>
</dbReference>
<dbReference type="InterPro" id="IPR024704">
    <property type="entry name" value="SMC"/>
</dbReference>
<dbReference type="GO" id="GO:0051301">
    <property type="term" value="P:cell division"/>
    <property type="evidence" value="ECO:0007669"/>
    <property type="project" value="UniProtKB-KW"/>
</dbReference>
<protein>
    <recommendedName>
        <fullName evidence="7">Structural maintenance of chromosomes protein</fullName>
    </recommendedName>
</protein>
<accession>A0A9K3L8G3</accession>
<comment type="similarity">
    <text evidence="7">Belongs to the SMC family.</text>
</comment>
<keyword evidence="6" id="KW-0131">Cell cycle</keyword>
<dbReference type="Pfam" id="PF06470">
    <property type="entry name" value="SMC_hinge"/>
    <property type="match status" value="1"/>
</dbReference>
<evidence type="ECO:0000256" key="4">
    <source>
        <dbReference type="ARBA" id="ARBA00023054"/>
    </source>
</evidence>
<keyword evidence="2" id="KW-0132">Cell division</keyword>
<dbReference type="GO" id="GO:0008278">
    <property type="term" value="C:cohesin complex"/>
    <property type="evidence" value="ECO:0007669"/>
    <property type="project" value="TreeGrafter"/>
</dbReference>
<gene>
    <name evidence="11" type="ORF">IV203_001537</name>
</gene>
<dbReference type="PANTHER" id="PTHR18937:SF12">
    <property type="entry name" value="STRUCTURAL MAINTENANCE OF CHROMOSOMES PROTEIN"/>
    <property type="match status" value="1"/>
</dbReference>